<dbReference type="PANTHER" id="PTHR43792">
    <property type="entry name" value="GNAT FAMILY, PUTATIVE (AFU_ORTHOLOGUE AFUA_3G00765)-RELATED-RELATED"/>
    <property type="match status" value="1"/>
</dbReference>
<dbReference type="InterPro" id="IPR051531">
    <property type="entry name" value="N-acetyltransferase"/>
</dbReference>
<accession>A0A170ZMD7</accession>
<dbReference type="Gene3D" id="3.40.630.30">
    <property type="match status" value="1"/>
</dbReference>
<evidence type="ECO:0000313" key="3">
    <source>
        <dbReference type="Proteomes" id="UP000076586"/>
    </source>
</evidence>
<dbReference type="AlphaFoldDB" id="A0A170ZMD7"/>
<sequence>MIIETPRLYLRLLTQEDTSDLSLVLSDPESMRHYPHPFSQEEVMEWIDRNIKRYNSDGFGLWAVIRKADNQFLGDCGITLQNIDGEILPEIGFHIIKKYCNAGYATEAAEACKRYAIERLGYQSVYSYSEVGNKASQRVASKIGMHPVKTFCKDGIEEVVYVYSSE</sequence>
<gene>
    <name evidence="2" type="ORF">PJIAN_3131</name>
</gene>
<dbReference type="EMBL" id="BDCR01000003">
    <property type="protein sequence ID" value="GAT62821.1"/>
    <property type="molecule type" value="Genomic_DNA"/>
</dbReference>
<dbReference type="PROSITE" id="PS51186">
    <property type="entry name" value="GNAT"/>
    <property type="match status" value="1"/>
</dbReference>
<dbReference type="Proteomes" id="UP000076586">
    <property type="component" value="Unassembled WGS sequence"/>
</dbReference>
<dbReference type="InterPro" id="IPR016181">
    <property type="entry name" value="Acyl_CoA_acyltransferase"/>
</dbReference>
<protein>
    <submittedName>
        <fullName evidence="2">Protein N-acetyltransferase, RimJ/RimL family</fullName>
    </submittedName>
</protein>
<keyword evidence="2" id="KW-0808">Transferase</keyword>
<dbReference type="GO" id="GO:0016747">
    <property type="term" value="F:acyltransferase activity, transferring groups other than amino-acyl groups"/>
    <property type="evidence" value="ECO:0007669"/>
    <property type="project" value="InterPro"/>
</dbReference>
<reference evidence="3" key="2">
    <citation type="journal article" date="2017" name="Genome Announc.">
        <title>Draft genome sequence of Paludibacter jiangxiensis NM7(T), a propionate-producing fermentative bacterium.</title>
        <authorList>
            <person name="Qiu Y.-L."/>
            <person name="Tourlousse D.M."/>
            <person name="Matsuura N."/>
            <person name="Ohashi A."/>
            <person name="Sekiguchi Y."/>
        </authorList>
    </citation>
    <scope>NUCLEOTIDE SEQUENCE [LARGE SCALE GENOMIC DNA]</scope>
    <source>
        <strain evidence="3">NM7</strain>
    </source>
</reference>
<comment type="caution">
    <text evidence="2">The sequence shown here is derived from an EMBL/GenBank/DDBJ whole genome shotgun (WGS) entry which is preliminary data.</text>
</comment>
<evidence type="ECO:0000313" key="2">
    <source>
        <dbReference type="EMBL" id="GAT62821.1"/>
    </source>
</evidence>
<evidence type="ECO:0000259" key="1">
    <source>
        <dbReference type="PROSITE" id="PS51186"/>
    </source>
</evidence>
<dbReference type="STRING" id="681398.PJIAN_3131"/>
<proteinExistence type="predicted"/>
<keyword evidence="3" id="KW-1185">Reference proteome</keyword>
<name>A0A170ZMD7_9BACT</name>
<dbReference type="SUPFAM" id="SSF55729">
    <property type="entry name" value="Acyl-CoA N-acyltransferases (Nat)"/>
    <property type="match status" value="1"/>
</dbReference>
<organism evidence="2 3">
    <name type="scientific">Paludibacter jiangxiensis</name>
    <dbReference type="NCBI Taxonomy" id="681398"/>
    <lineage>
        <taxon>Bacteria</taxon>
        <taxon>Pseudomonadati</taxon>
        <taxon>Bacteroidota</taxon>
        <taxon>Bacteroidia</taxon>
        <taxon>Bacteroidales</taxon>
        <taxon>Paludibacteraceae</taxon>
        <taxon>Paludibacter</taxon>
    </lineage>
</organism>
<feature type="domain" description="N-acetyltransferase" evidence="1">
    <location>
        <begin position="8"/>
        <end position="166"/>
    </location>
</feature>
<reference evidence="3" key="1">
    <citation type="submission" date="2016-04" db="EMBL/GenBank/DDBJ databases">
        <title>Draft genome sequence of Paludibacter jiangxiensis strain NM7.</title>
        <authorList>
            <person name="Qiu Y."/>
            <person name="Matsuura N."/>
            <person name="Ohashi A."/>
            <person name="Tourlousse M.D."/>
            <person name="Sekiguchi Y."/>
        </authorList>
    </citation>
    <scope>NUCLEOTIDE SEQUENCE [LARGE SCALE GENOMIC DNA]</scope>
    <source>
        <strain evidence="3">NM7</strain>
    </source>
</reference>
<dbReference type="OrthoDB" id="9788916at2"/>
<dbReference type="RefSeq" id="WP_068703473.1">
    <property type="nucleotide sequence ID" value="NZ_BDCR01000003.1"/>
</dbReference>
<dbReference type="PANTHER" id="PTHR43792:SF1">
    <property type="entry name" value="N-ACETYLTRANSFERASE DOMAIN-CONTAINING PROTEIN"/>
    <property type="match status" value="1"/>
</dbReference>
<dbReference type="InterPro" id="IPR000182">
    <property type="entry name" value="GNAT_dom"/>
</dbReference>
<dbReference type="Pfam" id="PF13302">
    <property type="entry name" value="Acetyltransf_3"/>
    <property type="match status" value="1"/>
</dbReference>